<dbReference type="Proteomes" id="UP000266861">
    <property type="component" value="Unassembled WGS sequence"/>
</dbReference>
<gene>
    <name evidence="2" type="ORF">Glove_83g47</name>
</gene>
<evidence type="ECO:0000313" key="2">
    <source>
        <dbReference type="EMBL" id="RHZ84345.1"/>
    </source>
</evidence>
<dbReference type="EMBL" id="PQFF01000079">
    <property type="protein sequence ID" value="RHZ84345.1"/>
    <property type="molecule type" value="Genomic_DNA"/>
</dbReference>
<feature type="region of interest" description="Disordered" evidence="1">
    <location>
        <begin position="29"/>
        <end position="68"/>
    </location>
</feature>
<name>A0A397J7K7_9GLOM</name>
<proteinExistence type="predicted"/>
<reference evidence="2 3" key="1">
    <citation type="submission" date="2018-08" db="EMBL/GenBank/DDBJ databases">
        <title>Genome and evolution of the arbuscular mycorrhizal fungus Diversispora epigaea (formerly Glomus versiforme) and its bacterial endosymbionts.</title>
        <authorList>
            <person name="Sun X."/>
            <person name="Fei Z."/>
            <person name="Harrison M."/>
        </authorList>
    </citation>
    <scope>NUCLEOTIDE SEQUENCE [LARGE SCALE GENOMIC DNA]</scope>
    <source>
        <strain evidence="2 3">IT104</strain>
    </source>
</reference>
<comment type="caution">
    <text evidence="2">The sequence shown here is derived from an EMBL/GenBank/DDBJ whole genome shotgun (WGS) entry which is preliminary data.</text>
</comment>
<evidence type="ECO:0000256" key="1">
    <source>
        <dbReference type="SAM" id="MobiDB-lite"/>
    </source>
</evidence>
<sequence length="127" mass="15335">MESKLMNKIGEIDEISEKDEIGDSARKRVKLARRKRETKQEERREKRRDKLKEKEEGSKNMLEGSKLSIEEEEWKSENMLVEPNNKDLKDEKKYKSCNKDLKDEKKEFLIYEFSQIGCPIYAYFRHQ</sequence>
<accession>A0A397J7K7</accession>
<organism evidence="2 3">
    <name type="scientific">Diversispora epigaea</name>
    <dbReference type="NCBI Taxonomy" id="1348612"/>
    <lineage>
        <taxon>Eukaryota</taxon>
        <taxon>Fungi</taxon>
        <taxon>Fungi incertae sedis</taxon>
        <taxon>Mucoromycota</taxon>
        <taxon>Glomeromycotina</taxon>
        <taxon>Glomeromycetes</taxon>
        <taxon>Diversisporales</taxon>
        <taxon>Diversisporaceae</taxon>
        <taxon>Diversispora</taxon>
    </lineage>
</organism>
<keyword evidence="3" id="KW-1185">Reference proteome</keyword>
<protein>
    <submittedName>
        <fullName evidence="2">Uncharacterized protein</fullName>
    </submittedName>
</protein>
<feature type="compositionally biased region" description="Basic and acidic residues" evidence="1">
    <location>
        <begin position="38"/>
        <end position="58"/>
    </location>
</feature>
<evidence type="ECO:0000313" key="3">
    <source>
        <dbReference type="Proteomes" id="UP000266861"/>
    </source>
</evidence>
<dbReference type="AlphaFoldDB" id="A0A397J7K7"/>